<gene>
    <name evidence="7" type="ORF">HQ605_11660</name>
</gene>
<feature type="domain" description="Core-binding (CB)" evidence="6">
    <location>
        <begin position="84"/>
        <end position="177"/>
    </location>
</feature>
<keyword evidence="2" id="KW-0233">DNA recombination</keyword>
<evidence type="ECO:0000313" key="8">
    <source>
        <dbReference type="Proteomes" id="UP001520140"/>
    </source>
</evidence>
<evidence type="ECO:0000259" key="5">
    <source>
        <dbReference type="PROSITE" id="PS51898"/>
    </source>
</evidence>
<dbReference type="InterPro" id="IPR044068">
    <property type="entry name" value="CB"/>
</dbReference>
<accession>A0ABS7NU09</accession>
<evidence type="ECO:0000256" key="1">
    <source>
        <dbReference type="ARBA" id="ARBA00023125"/>
    </source>
</evidence>
<reference evidence="7 8" key="1">
    <citation type="submission" date="2020-06" db="EMBL/GenBank/DDBJ databases">
        <title>Taxonomy, biology and ecology of Rhodococcus bacteria occurring in California pistachio and other woody hosts as revealed by genome sequence analyses.</title>
        <authorList>
            <person name="Gai Y."/>
            <person name="Riely B."/>
        </authorList>
    </citation>
    <scope>NUCLEOTIDE SEQUENCE [LARGE SCALE GENOMIC DNA]</scope>
    <source>
        <strain evidence="7 8">BP-284</strain>
    </source>
</reference>
<organism evidence="7 8">
    <name type="scientific">Rhodococcoides kroppenstedtii</name>
    <dbReference type="NCBI Taxonomy" id="293050"/>
    <lineage>
        <taxon>Bacteria</taxon>
        <taxon>Bacillati</taxon>
        <taxon>Actinomycetota</taxon>
        <taxon>Actinomycetes</taxon>
        <taxon>Mycobacteriales</taxon>
        <taxon>Nocardiaceae</taxon>
        <taxon>Rhodococcoides</taxon>
    </lineage>
</organism>
<evidence type="ECO:0000256" key="3">
    <source>
        <dbReference type="PROSITE-ProRule" id="PRU01248"/>
    </source>
</evidence>
<dbReference type="PROSITE" id="PS51900">
    <property type="entry name" value="CB"/>
    <property type="match status" value="1"/>
</dbReference>
<feature type="region of interest" description="Disordered" evidence="4">
    <location>
        <begin position="32"/>
        <end position="59"/>
    </location>
</feature>
<dbReference type="Proteomes" id="UP001520140">
    <property type="component" value="Unassembled WGS sequence"/>
</dbReference>
<dbReference type="Gene3D" id="1.10.150.130">
    <property type="match status" value="1"/>
</dbReference>
<protein>
    <submittedName>
        <fullName evidence="7">Site-specific integrase</fullName>
    </submittedName>
</protein>
<dbReference type="PANTHER" id="PTHR30349">
    <property type="entry name" value="PHAGE INTEGRASE-RELATED"/>
    <property type="match status" value="1"/>
</dbReference>
<evidence type="ECO:0000256" key="2">
    <source>
        <dbReference type="ARBA" id="ARBA00023172"/>
    </source>
</evidence>
<keyword evidence="1 3" id="KW-0238">DNA-binding</keyword>
<dbReference type="InterPro" id="IPR050090">
    <property type="entry name" value="Tyrosine_recombinase_XerCD"/>
</dbReference>
<dbReference type="InterPro" id="IPR010998">
    <property type="entry name" value="Integrase_recombinase_N"/>
</dbReference>
<feature type="domain" description="Tyr recombinase" evidence="5">
    <location>
        <begin position="198"/>
        <end position="394"/>
    </location>
</feature>
<evidence type="ECO:0000256" key="4">
    <source>
        <dbReference type="SAM" id="MobiDB-lite"/>
    </source>
</evidence>
<dbReference type="PROSITE" id="PS51898">
    <property type="entry name" value="TYR_RECOMBINASE"/>
    <property type="match status" value="1"/>
</dbReference>
<comment type="caution">
    <text evidence="7">The sequence shown here is derived from an EMBL/GenBank/DDBJ whole genome shotgun (WGS) entry which is preliminary data.</text>
</comment>
<sequence length="418" mass="46295">MARQQLPPQIKKISVHDKRTGATVTRYEVRVDTPNPAAASTSSDGTLTPPRRSQSRRRFATEREARAALTRAFDDRNDPMYVAPSTVTVDEACSAYLSGRHNLKPTTLVSYTQALKPIRLVHGDTPIQKLTKQHLDTLVRDLLSGSMPKSAGRRKPWKAISVNHMLNVVSMVLTQEVKQGRLVRDVAALVDRLPREHHKTETYTQDEVVLILDAASSSRVGHAWVLALYGLRRGEICGLRWRDVDLELGTITIANNRVSVNGRASDGAPKSRSSRRTLPLTDALRRSLLSARETQAGESTAAGRDYQEGSHVVCDELGRAYHPDSISGLWERFTLRAKVRPLRLHDCRHSCGTLMHLQGVPIAVIAAWLGHSDNAFTMRTYVHAQGDAMLDGADVLQTMMTARTAADSDRDPQPPSQE</sequence>
<dbReference type="Pfam" id="PF00589">
    <property type="entry name" value="Phage_integrase"/>
    <property type="match status" value="1"/>
</dbReference>
<evidence type="ECO:0000259" key="6">
    <source>
        <dbReference type="PROSITE" id="PS51900"/>
    </source>
</evidence>
<evidence type="ECO:0000313" key="7">
    <source>
        <dbReference type="EMBL" id="MBY6321483.1"/>
    </source>
</evidence>
<dbReference type="InterPro" id="IPR013762">
    <property type="entry name" value="Integrase-like_cat_sf"/>
</dbReference>
<proteinExistence type="predicted"/>
<dbReference type="InterPro" id="IPR002104">
    <property type="entry name" value="Integrase_catalytic"/>
</dbReference>
<dbReference type="Gene3D" id="1.10.443.10">
    <property type="entry name" value="Intergrase catalytic core"/>
    <property type="match status" value="1"/>
</dbReference>
<dbReference type="EMBL" id="JABUKG010000011">
    <property type="protein sequence ID" value="MBY6321483.1"/>
    <property type="molecule type" value="Genomic_DNA"/>
</dbReference>
<name>A0ABS7NU09_9NOCA</name>
<keyword evidence="8" id="KW-1185">Reference proteome</keyword>
<dbReference type="InterPro" id="IPR011010">
    <property type="entry name" value="DNA_brk_join_enz"/>
</dbReference>
<dbReference type="SUPFAM" id="SSF56349">
    <property type="entry name" value="DNA breaking-rejoining enzymes"/>
    <property type="match status" value="1"/>
</dbReference>
<dbReference type="CDD" id="cd01189">
    <property type="entry name" value="INT_ICEBs1_C_like"/>
    <property type="match status" value="1"/>
</dbReference>
<dbReference type="PANTHER" id="PTHR30349:SF91">
    <property type="entry name" value="INTA PROTEIN"/>
    <property type="match status" value="1"/>
</dbReference>